<sequence>MKRSAPGSGSKAAAPRTKKKARPEVPEYHLTPSRKDDAGEIIWPAPKEQIEQAKSFILECAGAGKRTLIVPDKDADGLSSGAILQRTLILLGLEPELISVHLLRKGNNIHTESERQAMADIDPEYIFILDQGSRKAPPVIDKPHKALVIDHHFAEEDDFPEGSKHVTACNSPPVATSSLLTYHLCSAVHEDVQQSCAWLCVLGTHGDLGTTLKWEPPFPDMRATFKTYTKKALNEAVSMINAPRRAATFDVPVAWAALAAANAPADLANNEKLLAARAEVKAEVERCTHAAPKFSADGKIAVFRIRSAAQVHPLIATRWAGHLSSSKLEVVLVANIGYLPGLVNFSCRVPRSARARETPVNIIEVLRGVADRAADPTLRARLGESFARGHKEASGGIVGVQEFEELMACLEVGGKSEGESPPRKKKKDEKSAQSNTLMNYFGKKNGSNPAS</sequence>
<dbReference type="PANTHER" id="PTHR30255">
    <property type="entry name" value="SINGLE-STRANDED-DNA-SPECIFIC EXONUCLEASE RECJ"/>
    <property type="match status" value="1"/>
</dbReference>
<feature type="region of interest" description="Disordered" evidence="1">
    <location>
        <begin position="1"/>
        <end position="39"/>
    </location>
</feature>
<evidence type="ECO:0000313" key="3">
    <source>
        <dbReference type="EMBL" id="OMP86738.1"/>
    </source>
</evidence>
<dbReference type="Gene3D" id="3.90.1640.30">
    <property type="match status" value="1"/>
</dbReference>
<comment type="caution">
    <text evidence="3">The sequence shown here is derived from an EMBL/GenBank/DDBJ whole genome shotgun (WGS) entry which is preliminary data.</text>
</comment>
<name>A0A1S8BHE8_9PEZI</name>
<dbReference type="OrthoDB" id="284473at2759"/>
<evidence type="ECO:0000259" key="2">
    <source>
        <dbReference type="Pfam" id="PF01368"/>
    </source>
</evidence>
<evidence type="ECO:0000256" key="1">
    <source>
        <dbReference type="SAM" id="MobiDB-lite"/>
    </source>
</evidence>
<accession>A0A1S8BHE8</accession>
<dbReference type="PANTHER" id="PTHR30255:SF2">
    <property type="entry name" value="SINGLE-STRANDED-DNA-SPECIFIC EXONUCLEASE RECJ"/>
    <property type="match status" value="1"/>
</dbReference>
<dbReference type="AlphaFoldDB" id="A0A1S8BHE8"/>
<protein>
    <recommendedName>
        <fullName evidence="2">DDH domain-containing protein</fullName>
    </recommendedName>
</protein>
<dbReference type="EMBL" id="MSZU01000077">
    <property type="protein sequence ID" value="OMP86738.1"/>
    <property type="molecule type" value="Genomic_DNA"/>
</dbReference>
<dbReference type="SUPFAM" id="SSF64182">
    <property type="entry name" value="DHH phosphoesterases"/>
    <property type="match status" value="1"/>
</dbReference>
<dbReference type="Proteomes" id="UP000190776">
    <property type="component" value="Unassembled WGS sequence"/>
</dbReference>
<dbReference type="Pfam" id="PF01368">
    <property type="entry name" value="DHH"/>
    <property type="match status" value="1"/>
</dbReference>
<dbReference type="InterPro" id="IPR001667">
    <property type="entry name" value="DDH_dom"/>
</dbReference>
<evidence type="ECO:0000313" key="4">
    <source>
        <dbReference type="Proteomes" id="UP000190776"/>
    </source>
</evidence>
<feature type="domain" description="DDH" evidence="2">
    <location>
        <begin position="67"/>
        <end position="204"/>
    </location>
</feature>
<gene>
    <name evidence="3" type="ORF">BK809_0000413</name>
</gene>
<dbReference type="GO" id="GO:0004527">
    <property type="term" value="F:exonuclease activity"/>
    <property type="evidence" value="ECO:0007669"/>
    <property type="project" value="UniProtKB-KW"/>
</dbReference>
<dbReference type="STRING" id="420778.A0A1S8BHE8"/>
<feature type="compositionally biased region" description="Basic and acidic residues" evidence="1">
    <location>
        <begin position="22"/>
        <end position="38"/>
    </location>
</feature>
<proteinExistence type="predicted"/>
<organism evidence="3 4">
    <name type="scientific">Diplodia seriata</name>
    <dbReference type="NCBI Taxonomy" id="420778"/>
    <lineage>
        <taxon>Eukaryota</taxon>
        <taxon>Fungi</taxon>
        <taxon>Dikarya</taxon>
        <taxon>Ascomycota</taxon>
        <taxon>Pezizomycotina</taxon>
        <taxon>Dothideomycetes</taxon>
        <taxon>Dothideomycetes incertae sedis</taxon>
        <taxon>Botryosphaeriales</taxon>
        <taxon>Botryosphaeriaceae</taxon>
        <taxon>Diplodia</taxon>
    </lineage>
</organism>
<reference evidence="3 4" key="1">
    <citation type="submission" date="2017-01" db="EMBL/GenBank/DDBJ databases">
        <title>Draft genome sequence of Diplodia seriata F98.1, a fungal species involved in grapevine trunk diseases.</title>
        <authorList>
            <person name="Robert-Siegwald G."/>
            <person name="Vallet J."/>
            <person name="Abou-Mansour E."/>
            <person name="Xu J."/>
            <person name="Rey P."/>
            <person name="Bertsch C."/>
            <person name="Rego C."/>
            <person name="Larignon P."/>
            <person name="Fontaine F."/>
            <person name="Lebrun M.-H."/>
        </authorList>
    </citation>
    <scope>NUCLEOTIDE SEQUENCE [LARGE SCALE GENOMIC DNA]</scope>
    <source>
        <strain evidence="3 4">F98.1</strain>
    </source>
</reference>
<feature type="compositionally biased region" description="Low complexity" evidence="1">
    <location>
        <begin position="1"/>
        <end position="15"/>
    </location>
</feature>
<dbReference type="InterPro" id="IPR038763">
    <property type="entry name" value="DHH_sf"/>
</dbReference>
<feature type="region of interest" description="Disordered" evidence="1">
    <location>
        <begin position="413"/>
        <end position="451"/>
    </location>
</feature>
<dbReference type="InterPro" id="IPR051673">
    <property type="entry name" value="SSDNA_exonuclease_RecJ"/>
</dbReference>